<name>G0UYS5_TRYCI</name>
<dbReference type="PANTHER" id="PTHR13128:SF12">
    <property type="entry name" value="VACUOLAR PROTEIN-SORTING-ASSOCIATED PROTEIN 36"/>
    <property type="match status" value="1"/>
</dbReference>
<dbReference type="Gene3D" id="1.10.10.10">
    <property type="entry name" value="Winged helix-like DNA-binding domain superfamily/Winged helix DNA-binding domain"/>
    <property type="match status" value="1"/>
</dbReference>
<dbReference type="GO" id="GO:0043130">
    <property type="term" value="F:ubiquitin binding"/>
    <property type="evidence" value="ECO:0007669"/>
    <property type="project" value="UniProtKB-UniRule"/>
</dbReference>
<keyword evidence="1" id="KW-0653">Protein transport</keyword>
<dbReference type="AlphaFoldDB" id="G0UYS5"/>
<dbReference type="GO" id="GO:0043328">
    <property type="term" value="P:protein transport to vacuole involved in ubiquitin-dependent protein catabolic process via the multivesicular body sorting pathway"/>
    <property type="evidence" value="ECO:0007669"/>
    <property type="project" value="UniProtKB-UniRule"/>
</dbReference>
<accession>G0UYS5</accession>
<evidence type="ECO:0000256" key="1">
    <source>
        <dbReference type="RuleBase" id="RU367095"/>
    </source>
</evidence>
<comment type="similarity">
    <text evidence="1">Belongs to the VPS36 family.</text>
</comment>
<gene>
    <name evidence="2" type="ORF">TCIL3000_10_13250</name>
</gene>
<organism evidence="2">
    <name type="scientific">Trypanosoma congolense (strain IL3000)</name>
    <dbReference type="NCBI Taxonomy" id="1068625"/>
    <lineage>
        <taxon>Eukaryota</taxon>
        <taxon>Discoba</taxon>
        <taxon>Euglenozoa</taxon>
        <taxon>Kinetoplastea</taxon>
        <taxon>Metakinetoplastina</taxon>
        <taxon>Trypanosomatida</taxon>
        <taxon>Trypanosomatidae</taxon>
        <taxon>Trypanosoma</taxon>
        <taxon>Nannomonas</taxon>
    </lineage>
</organism>
<comment type="function">
    <text evidence="1">Component of the ESCRT-II complex (endosomal sorting complex required for transport II), which is required for multivesicular body (MVB) formation and sorting of endosomal cargo proteins into MVBs.</text>
</comment>
<dbReference type="InterPro" id="IPR040608">
    <property type="entry name" value="Snf8/Vps36"/>
</dbReference>
<proteinExistence type="inferred from homology"/>
<dbReference type="SUPFAM" id="SSF50729">
    <property type="entry name" value="PH domain-like"/>
    <property type="match status" value="1"/>
</dbReference>
<comment type="subcellular location">
    <subcellularLocation>
        <location evidence="1">Cytoplasm</location>
    </subcellularLocation>
    <subcellularLocation>
        <location evidence="1">Endosome</location>
    </subcellularLocation>
</comment>
<dbReference type="EMBL" id="HE575323">
    <property type="protein sequence ID" value="CCC94542.1"/>
    <property type="molecule type" value="Genomic_DNA"/>
</dbReference>
<dbReference type="PANTHER" id="PTHR13128">
    <property type="entry name" value="VACUOLAR PROTEIN-SORTING-ASSOCIATED PROTEIN 36"/>
    <property type="match status" value="1"/>
</dbReference>
<keyword evidence="1" id="KW-0967">Endosome</keyword>
<comment type="subunit">
    <text evidence="1">Component of the endosomal sorting complex required for transport II (ESCRT-II).</text>
</comment>
<sequence length="444" mass="48708">MSVWEQRNDGELVGVDEFVLCTENRAYYYEGETLSGCDEGKLTLTTGNIFFQPMGAGPMLMRIPLEKIDNTDGGPSIVSQSGSNTRMLHIPLTGEPKLVKFSFKTGNVEDLCETLRDVLQQKFPATRGRSAAEQHPRQTPALTSFEVIKPVAKAPESAACSDPLPREPIFAVTDKAGIAGLMRVSAEKAALRETLHDIDDVMHKASSLVEFIRHLRQKQQSIAGDAQMEDNTAIESIEATLGLGAAVKSVGGTRRLVGAHAGFYDELALEIHSWLTHEKNQHVFGSMPLIPLNGLFSLYNKARGEVGLVSTGDVLHACRALEQKEYAQHTLKCLSSGRYALQRKDPAIVLKKLEHVLGPCFCKKQEPDSSVSGGTAPDTEKYIFPNSSSALKSINDVKFAAVLRVTRSVSMDLLEELEMQGYLCRSGGEFGCFAFHWNIFAFCH</sequence>
<dbReference type="InterPro" id="IPR036390">
    <property type="entry name" value="WH_DNA-bd_sf"/>
</dbReference>
<protein>
    <recommendedName>
        <fullName evidence="1">Vacuolar protein-sorting-associated protein 36</fullName>
    </recommendedName>
    <alternativeName>
        <fullName evidence="1">ESCRT-II complex subunit VPS36</fullName>
    </alternativeName>
</protein>
<dbReference type="Pfam" id="PF04157">
    <property type="entry name" value="EAP30"/>
    <property type="match status" value="1"/>
</dbReference>
<dbReference type="InterPro" id="IPR036388">
    <property type="entry name" value="WH-like_DNA-bd_sf"/>
</dbReference>
<dbReference type="InterPro" id="IPR037855">
    <property type="entry name" value="Vps36"/>
</dbReference>
<dbReference type="GO" id="GO:0000814">
    <property type="term" value="C:ESCRT II complex"/>
    <property type="evidence" value="ECO:0007669"/>
    <property type="project" value="UniProtKB-UniRule"/>
</dbReference>
<keyword evidence="1" id="KW-0963">Cytoplasm</keyword>
<dbReference type="Gene3D" id="2.30.29.30">
    <property type="entry name" value="Pleckstrin-homology domain (PH domain)/Phosphotyrosine-binding domain (PTB)"/>
    <property type="match status" value="1"/>
</dbReference>
<dbReference type="VEuPathDB" id="TriTrypDB:TcIL3000_10_13250"/>
<dbReference type="SUPFAM" id="SSF46785">
    <property type="entry name" value="Winged helix' DNA-binding domain"/>
    <property type="match status" value="1"/>
</dbReference>
<keyword evidence="1" id="KW-0813">Transport</keyword>
<evidence type="ECO:0000313" key="2">
    <source>
        <dbReference type="EMBL" id="CCC94542.1"/>
    </source>
</evidence>
<dbReference type="GO" id="GO:0032266">
    <property type="term" value="F:phosphatidylinositol-3-phosphate binding"/>
    <property type="evidence" value="ECO:0007669"/>
    <property type="project" value="UniProtKB-UniRule"/>
</dbReference>
<reference evidence="2" key="1">
    <citation type="journal article" date="2012" name="Proc. Natl. Acad. Sci. U.S.A.">
        <title>Antigenic diversity is generated by distinct evolutionary mechanisms in African trypanosome species.</title>
        <authorList>
            <person name="Jackson A.P."/>
            <person name="Berry A."/>
            <person name="Aslett M."/>
            <person name="Allison H.C."/>
            <person name="Burton P."/>
            <person name="Vavrova-Anderson J."/>
            <person name="Brown R."/>
            <person name="Browne H."/>
            <person name="Corton N."/>
            <person name="Hauser H."/>
            <person name="Gamble J."/>
            <person name="Gilderthorp R."/>
            <person name="Marcello L."/>
            <person name="McQuillan J."/>
            <person name="Otto T.D."/>
            <person name="Quail M.A."/>
            <person name="Sanders M.J."/>
            <person name="van Tonder A."/>
            <person name="Ginger M.L."/>
            <person name="Field M.C."/>
            <person name="Barry J.D."/>
            <person name="Hertz-Fowler C."/>
            <person name="Berriman M."/>
        </authorList>
    </citation>
    <scope>NUCLEOTIDE SEQUENCE</scope>
    <source>
        <strain evidence="2">IL3000</strain>
    </source>
</reference>
<dbReference type="GO" id="GO:0031902">
    <property type="term" value="C:late endosome membrane"/>
    <property type="evidence" value="ECO:0007669"/>
    <property type="project" value="UniProtKB-UniRule"/>
</dbReference>
<dbReference type="InterPro" id="IPR011993">
    <property type="entry name" value="PH-like_dom_sf"/>
</dbReference>